<evidence type="ECO:0000256" key="1">
    <source>
        <dbReference type="ARBA" id="ARBA00001954"/>
    </source>
</evidence>
<evidence type="ECO:0000256" key="5">
    <source>
        <dbReference type="ARBA" id="ARBA00022763"/>
    </source>
</evidence>
<feature type="binding site" evidence="27">
    <location>
        <position position="325"/>
    </location>
    <ligand>
        <name>2-oxoglutarate</name>
        <dbReference type="ChEBI" id="CHEBI:16810"/>
    </ligand>
</feature>
<evidence type="ECO:0000256" key="6">
    <source>
        <dbReference type="ARBA" id="ARBA00022842"/>
    </source>
</evidence>
<evidence type="ECO:0000256" key="3">
    <source>
        <dbReference type="ARBA" id="ARBA00004642"/>
    </source>
</evidence>
<feature type="binding site" evidence="27">
    <location>
        <position position="307"/>
    </location>
    <ligand>
        <name>2-oxoglutarate</name>
        <dbReference type="ChEBI" id="CHEBI:16810"/>
    </ligand>
</feature>
<dbReference type="Proteomes" id="UP000838412">
    <property type="component" value="Chromosome 2"/>
</dbReference>
<evidence type="ECO:0000256" key="4">
    <source>
        <dbReference type="ARBA" id="ARBA00022723"/>
    </source>
</evidence>
<dbReference type="SUPFAM" id="SSF51197">
    <property type="entry name" value="Clavaminate synthase-like"/>
    <property type="match status" value="1"/>
</dbReference>
<dbReference type="InterPro" id="IPR032852">
    <property type="entry name" value="ALKBH2"/>
</dbReference>
<feature type="binding site" evidence="27">
    <location>
        <position position="319"/>
    </location>
    <ligand>
        <name>2-oxoglutarate</name>
        <dbReference type="ChEBI" id="CHEBI:16810"/>
    </ligand>
</feature>
<dbReference type="Pfam" id="PF13532">
    <property type="entry name" value="2OG-FeII_Oxy_2"/>
    <property type="match status" value="1"/>
</dbReference>
<keyword evidence="6" id="KW-0460">Magnesium</keyword>
<dbReference type="EMBL" id="OV696687">
    <property type="protein sequence ID" value="CAH1255278.1"/>
    <property type="molecule type" value="Genomic_DNA"/>
</dbReference>
<name>A0A8K0EL34_BRALA</name>
<keyword evidence="11" id="KW-0539">Nucleus</keyword>
<keyword evidence="29" id="KW-0812">Transmembrane</keyword>
<feature type="binding site" evidence="27">
    <location>
        <begin position="193"/>
        <end position="195"/>
    </location>
    <ligand>
        <name>substrate</name>
    </ligand>
</feature>
<evidence type="ECO:0000256" key="13">
    <source>
        <dbReference type="ARBA" id="ARBA00051165"/>
    </source>
</evidence>
<comment type="catalytic activity">
    <reaction evidence="16">
        <text>a 3,N(4)-etheno-2'-deoxycytidine in double-stranded DNA + 2-oxoglutarate + O2 + H2O = a 2'-deoxycytidine in double-stranded DNA + glyoxal + succinate + CO2</text>
        <dbReference type="Rhea" id="RHEA:70467"/>
        <dbReference type="Rhea" id="RHEA-COMP:17070"/>
        <dbReference type="Rhea" id="RHEA-COMP:17905"/>
        <dbReference type="ChEBI" id="CHEBI:15377"/>
        <dbReference type="ChEBI" id="CHEBI:15379"/>
        <dbReference type="ChEBI" id="CHEBI:16526"/>
        <dbReference type="ChEBI" id="CHEBI:16810"/>
        <dbReference type="ChEBI" id="CHEBI:30031"/>
        <dbReference type="ChEBI" id="CHEBI:34779"/>
        <dbReference type="ChEBI" id="CHEBI:85452"/>
        <dbReference type="ChEBI" id="CHEBI:189585"/>
    </reaction>
    <physiologicalReaction direction="left-to-right" evidence="16">
        <dbReference type="Rhea" id="RHEA:70468"/>
    </physiologicalReaction>
</comment>
<comment type="catalytic activity">
    <reaction evidence="18">
        <text>a 3,N(4)-etheno-2'-deoxycytidine in single-stranded DNA + 2-oxoglutarate + O2 + H2O = a 2'-deoxycytidine in single-stranded DNA + glyoxal + succinate + CO2</text>
        <dbReference type="Rhea" id="RHEA:70471"/>
        <dbReference type="Rhea" id="RHEA-COMP:12846"/>
        <dbReference type="Rhea" id="RHEA-COMP:17906"/>
        <dbReference type="ChEBI" id="CHEBI:15377"/>
        <dbReference type="ChEBI" id="CHEBI:15379"/>
        <dbReference type="ChEBI" id="CHEBI:16526"/>
        <dbReference type="ChEBI" id="CHEBI:16810"/>
        <dbReference type="ChEBI" id="CHEBI:30031"/>
        <dbReference type="ChEBI" id="CHEBI:34779"/>
        <dbReference type="ChEBI" id="CHEBI:85452"/>
        <dbReference type="ChEBI" id="CHEBI:189585"/>
    </reaction>
    <physiologicalReaction direction="left-to-right" evidence="18">
        <dbReference type="Rhea" id="RHEA:70472"/>
    </physiologicalReaction>
</comment>
<dbReference type="PANTHER" id="PTHR31573">
    <property type="entry name" value="ALPHA-KETOGLUTARATE-DEPENDENT DIOXYGENASE ALKB HOMOLOG 2"/>
    <property type="match status" value="1"/>
</dbReference>
<keyword evidence="29" id="KW-0472">Membrane</keyword>
<protein>
    <recommendedName>
        <fullName evidence="24">DNA oxidative demethylase ALKBH2</fullName>
        <ecNumber evidence="23">1.14.11.33</ecNumber>
    </recommendedName>
    <alternativeName>
        <fullName evidence="25">Alkylated DNA repair protein alkB homolog 2</fullName>
    </alternativeName>
    <alternativeName>
        <fullName evidence="26">Alpha-ketoglutarate-dependent dioxygenase alkB homolog 2</fullName>
    </alternativeName>
</protein>
<dbReference type="InterPro" id="IPR037151">
    <property type="entry name" value="AlkB-like_sf"/>
</dbReference>
<evidence type="ECO:0000256" key="11">
    <source>
        <dbReference type="ARBA" id="ARBA00023242"/>
    </source>
</evidence>
<dbReference type="OrthoDB" id="445341at2759"/>
<comment type="catalytic activity">
    <reaction evidence="17">
        <text>a 1,N(2)-etheno-2'-deoxyguanosine in double-stranded DNA + 2-oxoglutarate + O2 + H2O = a 2'-deoxyguanosine in double-stranded DNA + glyoxal + succinate + CO2</text>
        <dbReference type="Rhea" id="RHEA:70487"/>
        <dbReference type="Rhea" id="RHEA-COMP:17910"/>
        <dbReference type="Rhea" id="RHEA-COMP:17912"/>
        <dbReference type="ChEBI" id="CHEBI:15377"/>
        <dbReference type="ChEBI" id="CHEBI:15379"/>
        <dbReference type="ChEBI" id="CHEBI:16526"/>
        <dbReference type="ChEBI" id="CHEBI:16810"/>
        <dbReference type="ChEBI" id="CHEBI:30031"/>
        <dbReference type="ChEBI" id="CHEBI:34779"/>
        <dbReference type="ChEBI" id="CHEBI:85445"/>
        <dbReference type="ChEBI" id="CHEBI:189586"/>
    </reaction>
    <physiologicalReaction direction="left-to-right" evidence="17">
        <dbReference type="Rhea" id="RHEA:70488"/>
    </physiologicalReaction>
</comment>
<feature type="binding site" evidence="27">
    <location>
        <position position="245"/>
    </location>
    <ligand>
        <name>substrate</name>
    </ligand>
</feature>
<dbReference type="PANTHER" id="PTHR31573:SF1">
    <property type="entry name" value="DNA OXIDATIVE DEMETHYLASE ALKBH2"/>
    <property type="match status" value="1"/>
</dbReference>
<evidence type="ECO:0000256" key="18">
    <source>
        <dbReference type="ARBA" id="ARBA00052597"/>
    </source>
</evidence>
<dbReference type="GO" id="GO:0051747">
    <property type="term" value="F:cytosine C-5 DNA demethylase activity"/>
    <property type="evidence" value="ECO:0007669"/>
    <property type="project" value="UniProtKB-ARBA"/>
</dbReference>
<evidence type="ECO:0000313" key="31">
    <source>
        <dbReference type="EMBL" id="CAH1255278.1"/>
    </source>
</evidence>
<evidence type="ECO:0000259" key="30">
    <source>
        <dbReference type="Pfam" id="PF13532"/>
    </source>
</evidence>
<comment type="subunit">
    <text evidence="22">Interacts with PCNA homotrimer; this interaction is enhanced during the S-phase of the cell cycle. Interacts with nucleolar proteins NCL, UBTF and NPM1. Interacts with XRCC5-XRCC6 heterodimer.</text>
</comment>
<evidence type="ECO:0000256" key="8">
    <source>
        <dbReference type="ARBA" id="ARBA00023002"/>
    </source>
</evidence>
<feature type="domain" description="Alpha-ketoglutarate-dependent dioxygenase AlkB-like" evidence="30">
    <location>
        <begin position="146"/>
        <end position="325"/>
    </location>
</feature>
<keyword evidence="32" id="KW-1185">Reference proteome</keyword>
<organism evidence="31 32">
    <name type="scientific">Branchiostoma lanceolatum</name>
    <name type="common">Common lancelet</name>
    <name type="synonym">Amphioxus lanceolatum</name>
    <dbReference type="NCBI Taxonomy" id="7740"/>
    <lineage>
        <taxon>Eukaryota</taxon>
        <taxon>Metazoa</taxon>
        <taxon>Chordata</taxon>
        <taxon>Cephalochordata</taxon>
        <taxon>Leptocardii</taxon>
        <taxon>Amphioxiformes</taxon>
        <taxon>Branchiostomatidae</taxon>
        <taxon>Branchiostoma</taxon>
    </lineage>
</organism>
<evidence type="ECO:0000313" key="32">
    <source>
        <dbReference type="Proteomes" id="UP000838412"/>
    </source>
</evidence>
<comment type="subcellular location">
    <subcellularLocation>
        <location evidence="2">Nucleus</location>
        <location evidence="2">Nucleolus</location>
    </subcellularLocation>
    <subcellularLocation>
        <location evidence="3">Nucleus</location>
        <location evidence="3">Nucleoplasm</location>
    </subcellularLocation>
</comment>
<evidence type="ECO:0000256" key="28">
    <source>
        <dbReference type="SAM" id="MobiDB-lite"/>
    </source>
</evidence>
<accession>A0A8K0EL34</accession>
<keyword evidence="4" id="KW-0479">Metal-binding</keyword>
<feature type="binding site" evidence="27">
    <location>
        <position position="230"/>
    </location>
    <ligand>
        <name>2-oxoglutarate</name>
        <dbReference type="ChEBI" id="CHEBI:16810"/>
    </ligand>
</feature>
<evidence type="ECO:0000256" key="14">
    <source>
        <dbReference type="ARBA" id="ARBA00051189"/>
    </source>
</evidence>
<dbReference type="GO" id="GO:0006307">
    <property type="term" value="P:DNA alkylation repair"/>
    <property type="evidence" value="ECO:0007669"/>
    <property type="project" value="TreeGrafter"/>
</dbReference>
<feature type="binding site" evidence="27">
    <location>
        <position position="323"/>
    </location>
    <ligand>
        <name>2-oxoglutarate</name>
        <dbReference type="ChEBI" id="CHEBI:16810"/>
    </ligand>
</feature>
<evidence type="ECO:0000256" key="12">
    <source>
        <dbReference type="ARBA" id="ARBA00051010"/>
    </source>
</evidence>
<dbReference type="Gene3D" id="2.60.120.590">
    <property type="entry name" value="Alpha-ketoglutarate-dependent dioxygenase AlkB-like"/>
    <property type="match status" value="1"/>
</dbReference>
<feature type="region of interest" description="Disordered" evidence="28">
    <location>
        <begin position="82"/>
        <end position="121"/>
    </location>
</feature>
<evidence type="ECO:0000256" key="9">
    <source>
        <dbReference type="ARBA" id="ARBA00023004"/>
    </source>
</evidence>
<evidence type="ECO:0000256" key="16">
    <source>
        <dbReference type="ARBA" id="ARBA00051434"/>
    </source>
</evidence>
<feature type="binding site" evidence="27">
    <location>
        <position position="242"/>
    </location>
    <ligand>
        <name>2-oxoglutarate</name>
        <dbReference type="ChEBI" id="CHEBI:16810"/>
    </ligand>
</feature>
<sequence>MSSPRLNVTVPQMQILFKLQTLQFYFIALLGAFVPYPTSLHLSSLLRFGSKNYEFVVTILYRTVLKMDKFLIRKGSTKTSVNRKVDDIQGDSNRIRNSPRKRGPSGEGGAPKIRKQSGTTATKVDLKWRKLRGENFNCDYTVLYSPNAARTLLKSCEEELVYNTGDLAKVQIFGQFHNIPRKQVAFGDPGLSYRFSGVEVPARPWTPLMEGIKDRIQEVTGHTFNFVLVNRYKDGNDHMGEHRDDEKDLVREAPIVSLSLGQKRDFIFKHCDARGKNAKRAIDPVKLELEHGSLLMMNYPTNRYWYHSLPVRKKALGVRINMTFRSMVTSK</sequence>
<evidence type="ECO:0000256" key="21">
    <source>
        <dbReference type="ARBA" id="ARBA00053025"/>
    </source>
</evidence>
<keyword evidence="7" id="KW-0223">Dioxygenase</keyword>
<keyword evidence="9" id="KW-0408">Iron</keyword>
<keyword evidence="8" id="KW-0560">Oxidoreductase</keyword>
<dbReference type="InterPro" id="IPR027450">
    <property type="entry name" value="AlkB-like"/>
</dbReference>
<comment type="catalytic activity">
    <reaction evidence="21">
        <text>a methylated nucleobase within DNA + 2-oxoglutarate + O2 = a nucleobase within DNA + formaldehyde + succinate + CO2</text>
        <dbReference type="Rhea" id="RHEA:30299"/>
        <dbReference type="Rhea" id="RHEA-COMP:12192"/>
        <dbReference type="Rhea" id="RHEA-COMP:12193"/>
        <dbReference type="ChEBI" id="CHEBI:15379"/>
        <dbReference type="ChEBI" id="CHEBI:16526"/>
        <dbReference type="ChEBI" id="CHEBI:16810"/>
        <dbReference type="ChEBI" id="CHEBI:16842"/>
        <dbReference type="ChEBI" id="CHEBI:30031"/>
        <dbReference type="ChEBI" id="CHEBI:32875"/>
        <dbReference type="ChEBI" id="CHEBI:64428"/>
        <dbReference type="EC" id="1.14.11.33"/>
    </reaction>
    <physiologicalReaction direction="left-to-right" evidence="21">
        <dbReference type="Rhea" id="RHEA:30300"/>
    </physiologicalReaction>
</comment>
<gene>
    <name evidence="31" type="primary">ALKBH2</name>
    <name evidence="31" type="ORF">BLAG_LOCUS14394</name>
</gene>
<dbReference type="AlphaFoldDB" id="A0A8K0EL34"/>
<dbReference type="EC" id="1.14.11.33" evidence="23"/>
<evidence type="ECO:0000256" key="27">
    <source>
        <dbReference type="PIRSR" id="PIRSR632852-1"/>
    </source>
</evidence>
<dbReference type="GO" id="GO:0008198">
    <property type="term" value="F:ferrous iron binding"/>
    <property type="evidence" value="ECO:0007669"/>
    <property type="project" value="TreeGrafter"/>
</dbReference>
<dbReference type="GO" id="GO:0035516">
    <property type="term" value="F:broad specificity oxidative DNA demethylase activity"/>
    <property type="evidence" value="ECO:0007669"/>
    <property type="project" value="UniProtKB-EC"/>
</dbReference>
<evidence type="ECO:0000256" key="20">
    <source>
        <dbReference type="ARBA" id="ARBA00052800"/>
    </source>
</evidence>
<evidence type="ECO:0000256" key="25">
    <source>
        <dbReference type="ARBA" id="ARBA00077989"/>
    </source>
</evidence>
<dbReference type="GO" id="GO:0005730">
    <property type="term" value="C:nucleolus"/>
    <property type="evidence" value="ECO:0007669"/>
    <property type="project" value="UniProtKB-SubCell"/>
</dbReference>
<comment type="catalytic activity">
    <reaction evidence="15">
        <text>an N(3)-methyl-2'-deoxycytidine in double-stranded DNA + 2-oxoglutarate + O2 = a 2'-deoxycytidine in double-stranded DNA + formaldehyde + succinate + CO2 + H(+)</text>
        <dbReference type="Rhea" id="RHEA:70439"/>
        <dbReference type="Rhea" id="RHEA-COMP:14237"/>
        <dbReference type="Rhea" id="RHEA-COMP:17070"/>
        <dbReference type="ChEBI" id="CHEBI:15378"/>
        <dbReference type="ChEBI" id="CHEBI:15379"/>
        <dbReference type="ChEBI" id="CHEBI:16526"/>
        <dbReference type="ChEBI" id="CHEBI:16810"/>
        <dbReference type="ChEBI" id="CHEBI:16842"/>
        <dbReference type="ChEBI" id="CHEBI:30031"/>
        <dbReference type="ChEBI" id="CHEBI:85452"/>
        <dbReference type="ChEBI" id="CHEBI:139075"/>
    </reaction>
    <physiologicalReaction direction="left-to-right" evidence="15">
        <dbReference type="Rhea" id="RHEA:70440"/>
    </physiologicalReaction>
</comment>
<evidence type="ECO:0000256" key="23">
    <source>
        <dbReference type="ARBA" id="ARBA00066725"/>
    </source>
</evidence>
<comment type="catalytic activity">
    <reaction evidence="19">
        <text>a 1,N(6)-etheno-2'-deoxyadenosine in double-stranded DNA + 2-oxoglutarate + O2 + H2O = a 2'-deoxyadenosine in double-stranded DNA + glyoxal + succinate + CO2</text>
        <dbReference type="Rhea" id="RHEA:70463"/>
        <dbReference type="Rhea" id="RHEA-COMP:17897"/>
        <dbReference type="Rhea" id="RHEA-COMP:17903"/>
        <dbReference type="ChEBI" id="CHEBI:15377"/>
        <dbReference type="ChEBI" id="CHEBI:15379"/>
        <dbReference type="ChEBI" id="CHEBI:16526"/>
        <dbReference type="ChEBI" id="CHEBI:16810"/>
        <dbReference type="ChEBI" id="CHEBI:30031"/>
        <dbReference type="ChEBI" id="CHEBI:34779"/>
        <dbReference type="ChEBI" id="CHEBI:90615"/>
        <dbReference type="ChEBI" id="CHEBI:189583"/>
    </reaction>
    <physiologicalReaction direction="left-to-right" evidence="19">
        <dbReference type="Rhea" id="RHEA:70464"/>
    </physiologicalReaction>
</comment>
<comment type="catalytic activity">
    <reaction evidence="14">
        <text>a 1,N(6)-etheno-2'-deoxyadenosine in single-stranded DNA + 2-oxoglutarate + O2 + H2O = a 2'-deoxyadenosine in single-stranded DNA + glyoxal + succinate + CO2</text>
        <dbReference type="Rhea" id="RHEA:70459"/>
        <dbReference type="Rhea" id="RHEA-COMP:17896"/>
        <dbReference type="Rhea" id="RHEA-COMP:17904"/>
        <dbReference type="ChEBI" id="CHEBI:15377"/>
        <dbReference type="ChEBI" id="CHEBI:15379"/>
        <dbReference type="ChEBI" id="CHEBI:16526"/>
        <dbReference type="ChEBI" id="CHEBI:16810"/>
        <dbReference type="ChEBI" id="CHEBI:30031"/>
        <dbReference type="ChEBI" id="CHEBI:34779"/>
        <dbReference type="ChEBI" id="CHEBI:90615"/>
        <dbReference type="ChEBI" id="CHEBI:189583"/>
    </reaction>
    <physiologicalReaction direction="left-to-right" evidence="14">
        <dbReference type="Rhea" id="RHEA:70460"/>
    </physiologicalReaction>
</comment>
<evidence type="ECO:0000256" key="19">
    <source>
        <dbReference type="ARBA" id="ARBA00052627"/>
    </source>
</evidence>
<comment type="catalytic activity">
    <reaction evidence="20">
        <text>an N(1)-methyl-2'-deoxyadenosine in double-stranded DNA + 2-oxoglutarate + O2 = a 2'-deoxyadenosine in double-stranded DNA + formaldehyde + succinate + CO2 + H(+)</text>
        <dbReference type="Rhea" id="RHEA:70443"/>
        <dbReference type="Rhea" id="RHEA-COMP:14236"/>
        <dbReference type="Rhea" id="RHEA-COMP:17897"/>
        <dbReference type="ChEBI" id="CHEBI:15378"/>
        <dbReference type="ChEBI" id="CHEBI:15379"/>
        <dbReference type="ChEBI" id="CHEBI:16526"/>
        <dbReference type="ChEBI" id="CHEBI:16810"/>
        <dbReference type="ChEBI" id="CHEBI:16842"/>
        <dbReference type="ChEBI" id="CHEBI:30031"/>
        <dbReference type="ChEBI" id="CHEBI:90615"/>
        <dbReference type="ChEBI" id="CHEBI:139096"/>
    </reaction>
    <physiologicalReaction direction="left-to-right" evidence="20">
        <dbReference type="Rhea" id="RHEA:70444"/>
    </physiologicalReaction>
</comment>
<dbReference type="FunFam" id="2.60.120.590:FF:000004">
    <property type="entry name" value="DNA oxidative demethylase ALKBH2"/>
    <property type="match status" value="1"/>
</dbReference>
<evidence type="ECO:0000256" key="22">
    <source>
        <dbReference type="ARBA" id="ARBA00062909"/>
    </source>
</evidence>
<proteinExistence type="predicted"/>
<keyword evidence="5" id="KW-0227">DNA damage</keyword>
<evidence type="ECO:0000256" key="7">
    <source>
        <dbReference type="ARBA" id="ARBA00022964"/>
    </source>
</evidence>
<evidence type="ECO:0000256" key="15">
    <source>
        <dbReference type="ARBA" id="ARBA00051376"/>
    </source>
</evidence>
<dbReference type="GO" id="GO:0005654">
    <property type="term" value="C:nucleoplasm"/>
    <property type="evidence" value="ECO:0007669"/>
    <property type="project" value="UniProtKB-SubCell"/>
</dbReference>
<evidence type="ECO:0000256" key="10">
    <source>
        <dbReference type="ARBA" id="ARBA00023204"/>
    </source>
</evidence>
<comment type="catalytic activity">
    <reaction evidence="13">
        <text>an N(3)-methyl-2'-deoxycytidine in single-stranded DNA + 2-oxoglutarate + O2 = a 2'-deoxycytidine in single-stranded DNA + formaldehyde + succinate + CO2 + H(+)</text>
        <dbReference type="Rhea" id="RHEA:70435"/>
        <dbReference type="Rhea" id="RHEA-COMP:12846"/>
        <dbReference type="Rhea" id="RHEA-COMP:17894"/>
        <dbReference type="ChEBI" id="CHEBI:15378"/>
        <dbReference type="ChEBI" id="CHEBI:15379"/>
        <dbReference type="ChEBI" id="CHEBI:16526"/>
        <dbReference type="ChEBI" id="CHEBI:16810"/>
        <dbReference type="ChEBI" id="CHEBI:16842"/>
        <dbReference type="ChEBI" id="CHEBI:30031"/>
        <dbReference type="ChEBI" id="CHEBI:85452"/>
        <dbReference type="ChEBI" id="CHEBI:139075"/>
    </reaction>
    <physiologicalReaction direction="left-to-right" evidence="13">
        <dbReference type="Rhea" id="RHEA:70436"/>
    </physiologicalReaction>
</comment>
<evidence type="ECO:0000256" key="24">
    <source>
        <dbReference type="ARBA" id="ARBA00072134"/>
    </source>
</evidence>
<evidence type="ECO:0000256" key="29">
    <source>
        <dbReference type="SAM" id="Phobius"/>
    </source>
</evidence>
<reference evidence="31" key="1">
    <citation type="submission" date="2022-01" db="EMBL/GenBank/DDBJ databases">
        <authorList>
            <person name="Braso-Vives M."/>
        </authorList>
    </citation>
    <scope>NUCLEOTIDE SEQUENCE</scope>
</reference>
<feature type="transmembrane region" description="Helical" evidence="29">
    <location>
        <begin position="22"/>
        <end position="42"/>
    </location>
</feature>
<keyword evidence="29" id="KW-1133">Transmembrane helix</keyword>
<evidence type="ECO:0000256" key="26">
    <source>
        <dbReference type="ARBA" id="ARBA00081727"/>
    </source>
</evidence>
<comment type="catalytic activity">
    <reaction evidence="12">
        <text>an N(1)-methyl-2'-deoxyadenosine in single-stranded DNA + 2-oxoglutarate + O2 = a 2'-deoxyadenosine in single-stranded DNA + formaldehyde + succinate + CO2 + H(+)</text>
        <dbReference type="Rhea" id="RHEA:70447"/>
        <dbReference type="Rhea" id="RHEA-COMP:17895"/>
        <dbReference type="Rhea" id="RHEA-COMP:17896"/>
        <dbReference type="ChEBI" id="CHEBI:15378"/>
        <dbReference type="ChEBI" id="CHEBI:15379"/>
        <dbReference type="ChEBI" id="CHEBI:16526"/>
        <dbReference type="ChEBI" id="CHEBI:16810"/>
        <dbReference type="ChEBI" id="CHEBI:16842"/>
        <dbReference type="ChEBI" id="CHEBI:30031"/>
        <dbReference type="ChEBI" id="CHEBI:90615"/>
        <dbReference type="ChEBI" id="CHEBI:139096"/>
    </reaction>
    <physiologicalReaction direction="left-to-right" evidence="12">
        <dbReference type="Rhea" id="RHEA:70448"/>
    </physiologicalReaction>
</comment>
<comment type="cofactor">
    <cofactor evidence="1">
        <name>Fe(2+)</name>
        <dbReference type="ChEBI" id="CHEBI:29033"/>
    </cofactor>
</comment>
<keyword evidence="10" id="KW-0234">DNA repair</keyword>
<evidence type="ECO:0000256" key="17">
    <source>
        <dbReference type="ARBA" id="ARBA00051755"/>
    </source>
</evidence>
<feature type="binding site" evidence="27">
    <location>
        <position position="232"/>
    </location>
    <ligand>
        <name>2-oxoglutarate</name>
        <dbReference type="ChEBI" id="CHEBI:16810"/>
    </ligand>
</feature>
<evidence type="ECO:0000256" key="2">
    <source>
        <dbReference type="ARBA" id="ARBA00004604"/>
    </source>
</evidence>